<evidence type="ECO:0000256" key="2">
    <source>
        <dbReference type="SAM" id="MobiDB-lite"/>
    </source>
</evidence>
<proteinExistence type="predicted"/>
<reference evidence="3" key="1">
    <citation type="journal article" date="2020" name="Stud. Mycol.">
        <title>101 Dothideomycetes genomes: a test case for predicting lifestyles and emergence of pathogens.</title>
        <authorList>
            <person name="Haridas S."/>
            <person name="Albert R."/>
            <person name="Binder M."/>
            <person name="Bloem J."/>
            <person name="Labutti K."/>
            <person name="Salamov A."/>
            <person name="Andreopoulos B."/>
            <person name="Baker S."/>
            <person name="Barry K."/>
            <person name="Bills G."/>
            <person name="Bluhm B."/>
            <person name="Cannon C."/>
            <person name="Castanera R."/>
            <person name="Culley D."/>
            <person name="Daum C."/>
            <person name="Ezra D."/>
            <person name="Gonzalez J."/>
            <person name="Henrissat B."/>
            <person name="Kuo A."/>
            <person name="Liang C."/>
            <person name="Lipzen A."/>
            <person name="Lutzoni F."/>
            <person name="Magnuson J."/>
            <person name="Mondo S."/>
            <person name="Nolan M."/>
            <person name="Ohm R."/>
            <person name="Pangilinan J."/>
            <person name="Park H.-J."/>
            <person name="Ramirez L."/>
            <person name="Alfaro M."/>
            <person name="Sun H."/>
            <person name="Tritt A."/>
            <person name="Yoshinaga Y."/>
            <person name="Zwiers L.-H."/>
            <person name="Turgeon B."/>
            <person name="Goodwin S."/>
            <person name="Spatafora J."/>
            <person name="Crous P."/>
            <person name="Grigoriev I."/>
        </authorList>
    </citation>
    <scope>NUCLEOTIDE SEQUENCE</scope>
    <source>
        <strain evidence="3">CBS 627.86</strain>
    </source>
</reference>
<feature type="compositionally biased region" description="Polar residues" evidence="2">
    <location>
        <begin position="205"/>
        <end position="219"/>
    </location>
</feature>
<accession>A0A6A5YM20</accession>
<dbReference type="AlphaFoldDB" id="A0A6A5YM20"/>
<feature type="coiled-coil region" evidence="1">
    <location>
        <begin position="265"/>
        <end position="303"/>
    </location>
</feature>
<organism evidence="3 4">
    <name type="scientific">Lophiotrema nucula</name>
    <dbReference type="NCBI Taxonomy" id="690887"/>
    <lineage>
        <taxon>Eukaryota</taxon>
        <taxon>Fungi</taxon>
        <taxon>Dikarya</taxon>
        <taxon>Ascomycota</taxon>
        <taxon>Pezizomycotina</taxon>
        <taxon>Dothideomycetes</taxon>
        <taxon>Pleosporomycetidae</taxon>
        <taxon>Pleosporales</taxon>
        <taxon>Lophiotremataceae</taxon>
        <taxon>Lophiotrema</taxon>
    </lineage>
</organism>
<feature type="region of interest" description="Disordered" evidence="2">
    <location>
        <begin position="329"/>
        <end position="349"/>
    </location>
</feature>
<dbReference type="Proteomes" id="UP000799770">
    <property type="component" value="Unassembled WGS sequence"/>
</dbReference>
<name>A0A6A5YM20_9PLEO</name>
<keyword evidence="1" id="KW-0175">Coiled coil</keyword>
<evidence type="ECO:0000313" key="3">
    <source>
        <dbReference type="EMBL" id="KAF2108145.1"/>
    </source>
</evidence>
<protein>
    <submittedName>
        <fullName evidence="3">Uncharacterized protein</fullName>
    </submittedName>
</protein>
<gene>
    <name evidence="3" type="ORF">BDV96DRAFT_587839</name>
</gene>
<evidence type="ECO:0000313" key="4">
    <source>
        <dbReference type="Proteomes" id="UP000799770"/>
    </source>
</evidence>
<feature type="region of interest" description="Disordered" evidence="2">
    <location>
        <begin position="201"/>
        <end position="222"/>
    </location>
</feature>
<keyword evidence="4" id="KW-1185">Reference proteome</keyword>
<dbReference type="EMBL" id="ML977349">
    <property type="protein sequence ID" value="KAF2108145.1"/>
    <property type="molecule type" value="Genomic_DNA"/>
</dbReference>
<evidence type="ECO:0000256" key="1">
    <source>
        <dbReference type="SAM" id="Coils"/>
    </source>
</evidence>
<sequence length="349" mass="39684">MPRVASIASVAVTYENAYELFGIKRDDATNKMKCLGTDLMGADCNASIYNSTSLQWHLQRLSERGSRVLRRADLEEVAFFTICQRCSLPSARARNKRVARNSMYQSYLLHSPDILLAKLYRSYGLDVLIKSNKPAPLFFDYNKGDDQPEDLTVELAIVDPKMERWKEEAQRCFWDSTDQKCHSQSVSKNGRGDMTRLYLRKGGFQPNSAPSSRPTNSMPQLCPLNELGTTLESSKAMSLERTPCELQTCPADRSQSTEKGDDCSAENEEAQLQKRIAELSAENERLRLREASLKSSSEELQARIEKLDPWKGWEIKDCEGPRMMVTEREGRLRSRLNPVGPSRRLREQG</sequence>